<keyword evidence="3" id="KW-1185">Reference proteome</keyword>
<dbReference type="InterPro" id="IPR038109">
    <property type="entry name" value="DNA_bind_recomb_sf"/>
</dbReference>
<dbReference type="FunFam" id="3.40.50.1390:FF:000008">
    <property type="entry name" value="DNA recombinase"/>
    <property type="match status" value="1"/>
</dbReference>
<dbReference type="InterPro" id="IPR050639">
    <property type="entry name" value="SSR_resolvase"/>
</dbReference>
<dbReference type="SMART" id="SM00857">
    <property type="entry name" value="Resolvase"/>
    <property type="match status" value="1"/>
</dbReference>
<dbReference type="PANTHER" id="PTHR30461:SF23">
    <property type="entry name" value="DNA RECOMBINASE-RELATED"/>
    <property type="match status" value="1"/>
</dbReference>
<dbReference type="KEGG" id="adin:H7849_20435"/>
<sequence length="523" mass="59443">MIHIAVNPRSKKSRDVSSMRRAAQYMRMSTEHQQYSIENQSAAIALYAAAHNLGIIRSFVDRGKTGMTIRQRKGLQDLIRAVESGGADFTDVLVYDVSRWGRFPDSDESAHYEYLCKRAGVKVQYCAELFENDNSPTSNLLKALKRTMASEFSRELSVKVSAGQRRLASMGFWQGGYAPFGLMRQLVDQDKRPKGLLKDGEWKSISTDRVTLVPGPSQAVKTIRLAFDLYATRGKSRHESVEILNKAKRFRGGTPWTIQMLRDLLIDPVYKGAYAYGKWEYRCHQSRRMPREKWVVREHAFPAIVSEKQWNQAGERIRKEIKTLVDAEMLNDLRRLWKREGRLNSNLINAAKDIPSAVAYNNHFGGIDEAYRLIGYPLPKDYDYIHAIRMSRNISKGICESLCAGVRAVGGTAEKLPLPHMVRLNGSVTVHVSVCKGWVRHKLNTLWRLLLGKRAAADVMIVARLMPPSRSILDYFVIPAVSQLHGAWSVREKDNDPILELYRCNDLQSFIESFGCFSIRGDA</sequence>
<reference evidence="2 3" key="1">
    <citation type="submission" date="2020-08" db="EMBL/GenBank/DDBJ databases">
        <title>Edaphobacter telluris sp. nov. and Acidobacterium dinghuensis sp. nov., two acidobacteria isolated from forest soil.</title>
        <authorList>
            <person name="Fu J."/>
            <person name="Qiu L."/>
        </authorList>
    </citation>
    <scope>NUCLEOTIDE SEQUENCE [LARGE SCALE GENOMIC DNA]</scope>
    <source>
        <strain evidence="2">4Y35</strain>
    </source>
</reference>
<dbReference type="CDD" id="cd00338">
    <property type="entry name" value="Ser_Recombinase"/>
    <property type="match status" value="1"/>
</dbReference>
<dbReference type="AlphaFoldDB" id="A0A7G8BFV0"/>
<dbReference type="InterPro" id="IPR006119">
    <property type="entry name" value="Resolv_N"/>
</dbReference>
<dbReference type="PROSITE" id="PS51737">
    <property type="entry name" value="RECOMBINASE_DNA_BIND"/>
    <property type="match status" value="1"/>
</dbReference>
<gene>
    <name evidence="2" type="ORF">H7849_20435</name>
</gene>
<dbReference type="GO" id="GO:0003677">
    <property type="term" value="F:DNA binding"/>
    <property type="evidence" value="ECO:0007669"/>
    <property type="project" value="InterPro"/>
</dbReference>
<dbReference type="Gene3D" id="3.90.1750.20">
    <property type="entry name" value="Putative Large Serine Recombinase, Chain B, Domain 2"/>
    <property type="match status" value="1"/>
</dbReference>
<evidence type="ECO:0000313" key="3">
    <source>
        <dbReference type="Proteomes" id="UP000515312"/>
    </source>
</evidence>
<organism evidence="2 3">
    <name type="scientific">Alloacidobacterium dinghuense</name>
    <dbReference type="NCBI Taxonomy" id="2763107"/>
    <lineage>
        <taxon>Bacteria</taxon>
        <taxon>Pseudomonadati</taxon>
        <taxon>Acidobacteriota</taxon>
        <taxon>Terriglobia</taxon>
        <taxon>Terriglobales</taxon>
        <taxon>Acidobacteriaceae</taxon>
        <taxon>Alloacidobacterium</taxon>
    </lineage>
</organism>
<protein>
    <submittedName>
        <fullName evidence="2">Recombinase family protein</fullName>
    </submittedName>
</protein>
<dbReference type="SUPFAM" id="SSF53041">
    <property type="entry name" value="Resolvase-like"/>
    <property type="match status" value="1"/>
</dbReference>
<evidence type="ECO:0000313" key="2">
    <source>
        <dbReference type="EMBL" id="QNI31420.1"/>
    </source>
</evidence>
<dbReference type="InterPro" id="IPR036162">
    <property type="entry name" value="Resolvase-like_N_sf"/>
</dbReference>
<evidence type="ECO:0000259" key="1">
    <source>
        <dbReference type="PROSITE" id="PS51737"/>
    </source>
</evidence>
<dbReference type="PANTHER" id="PTHR30461">
    <property type="entry name" value="DNA-INVERTASE FROM LAMBDOID PROPHAGE"/>
    <property type="match status" value="1"/>
</dbReference>
<dbReference type="Pfam" id="PF07508">
    <property type="entry name" value="Recombinase"/>
    <property type="match status" value="1"/>
</dbReference>
<dbReference type="RefSeq" id="WP_186742043.1">
    <property type="nucleotide sequence ID" value="NZ_CP060394.1"/>
</dbReference>
<dbReference type="Proteomes" id="UP000515312">
    <property type="component" value="Chromosome"/>
</dbReference>
<dbReference type="Pfam" id="PF00239">
    <property type="entry name" value="Resolvase"/>
    <property type="match status" value="1"/>
</dbReference>
<dbReference type="EMBL" id="CP060394">
    <property type="protein sequence ID" value="QNI31420.1"/>
    <property type="molecule type" value="Genomic_DNA"/>
</dbReference>
<feature type="domain" description="Recombinase" evidence="1">
    <location>
        <begin position="201"/>
        <end position="323"/>
    </location>
</feature>
<proteinExistence type="predicted"/>
<dbReference type="Gene3D" id="3.40.50.1390">
    <property type="entry name" value="Resolvase, N-terminal catalytic domain"/>
    <property type="match status" value="1"/>
</dbReference>
<dbReference type="InterPro" id="IPR011109">
    <property type="entry name" value="DNA_bind_recombinase_dom"/>
</dbReference>
<accession>A0A7G8BFV0</accession>
<dbReference type="GO" id="GO:0000150">
    <property type="term" value="F:DNA strand exchange activity"/>
    <property type="evidence" value="ECO:0007669"/>
    <property type="project" value="InterPro"/>
</dbReference>
<name>A0A7G8BFV0_9BACT</name>